<evidence type="ECO:0000313" key="12">
    <source>
        <dbReference type="Proteomes" id="UP000008672"/>
    </source>
</evidence>
<keyword evidence="7 8" id="KW-0807">Transducer</keyword>
<dbReference type="SUPFAM" id="SSF81321">
    <property type="entry name" value="Family A G protein-coupled receptor-like"/>
    <property type="match status" value="1"/>
</dbReference>
<feature type="domain" description="G-protein coupled receptors family 1 profile" evidence="10">
    <location>
        <begin position="33"/>
        <end position="286"/>
    </location>
</feature>
<keyword evidence="5 9" id="KW-0472">Membrane</keyword>
<reference evidence="12" key="1">
    <citation type="submission" date="2011-08" db="EMBL/GenBank/DDBJ databases">
        <title>The draft genome of Latimeria chalumnae.</title>
        <authorList>
            <person name="Di Palma F."/>
            <person name="Alfoldi J."/>
            <person name="Johnson J."/>
            <person name="Berlin A."/>
            <person name="Gnerre S."/>
            <person name="Jaffe D."/>
            <person name="MacCallum I."/>
            <person name="Young S."/>
            <person name="Walker B.J."/>
            <person name="Lander E."/>
            <person name="Lindblad-Toh K."/>
        </authorList>
    </citation>
    <scope>NUCLEOTIDE SEQUENCE [LARGE SCALE GENOMIC DNA]</scope>
    <source>
        <strain evidence="12">Wild caught</strain>
    </source>
</reference>
<feature type="transmembrane region" description="Helical" evidence="9">
    <location>
        <begin position="53"/>
        <end position="71"/>
    </location>
</feature>
<keyword evidence="4 8" id="KW-0297">G-protein coupled receptor</keyword>
<dbReference type="AlphaFoldDB" id="H3ANL0"/>
<evidence type="ECO:0000256" key="5">
    <source>
        <dbReference type="ARBA" id="ARBA00023136"/>
    </source>
</evidence>
<evidence type="ECO:0000256" key="9">
    <source>
        <dbReference type="SAM" id="Phobius"/>
    </source>
</evidence>
<name>H3ANL0_LATCH</name>
<dbReference type="Proteomes" id="UP000008672">
    <property type="component" value="Unassembled WGS sequence"/>
</dbReference>
<evidence type="ECO:0000256" key="3">
    <source>
        <dbReference type="ARBA" id="ARBA00022989"/>
    </source>
</evidence>
<dbReference type="InterPro" id="IPR000276">
    <property type="entry name" value="GPCR_Rhodpsn"/>
</dbReference>
<protein>
    <submittedName>
        <fullName evidence="11">Oxoeicosanoid receptor 1</fullName>
    </submittedName>
</protein>
<dbReference type="PROSITE" id="PS00237">
    <property type="entry name" value="G_PROTEIN_RECEP_F1_1"/>
    <property type="match status" value="1"/>
</dbReference>
<dbReference type="Pfam" id="PF00001">
    <property type="entry name" value="7tm_1"/>
    <property type="match status" value="1"/>
</dbReference>
<feature type="transmembrane region" description="Helical" evidence="9">
    <location>
        <begin position="91"/>
        <end position="112"/>
    </location>
</feature>
<feature type="transmembrane region" description="Helical" evidence="9">
    <location>
        <begin position="18"/>
        <end position="41"/>
    </location>
</feature>
<feature type="transmembrane region" description="Helical" evidence="9">
    <location>
        <begin position="270"/>
        <end position="289"/>
    </location>
</feature>
<dbReference type="Ensembl" id="ENSLACT00000011315.1">
    <property type="protein sequence ID" value="ENSLACP00000011231.1"/>
    <property type="gene ID" value="ENSLACG00000009881.1"/>
</dbReference>
<dbReference type="GeneTree" id="ENSGT01140000282516"/>
<dbReference type="PROSITE" id="PS50262">
    <property type="entry name" value="G_PROTEIN_RECEP_F1_2"/>
    <property type="match status" value="1"/>
</dbReference>
<evidence type="ECO:0000256" key="4">
    <source>
        <dbReference type="ARBA" id="ARBA00023040"/>
    </source>
</evidence>
<evidence type="ECO:0000256" key="6">
    <source>
        <dbReference type="ARBA" id="ARBA00023170"/>
    </source>
</evidence>
<evidence type="ECO:0000256" key="8">
    <source>
        <dbReference type="RuleBase" id="RU000688"/>
    </source>
</evidence>
<accession>H3ANL0</accession>
<dbReference type="eggNOG" id="KOG3656">
    <property type="taxonomic scope" value="Eukaryota"/>
</dbReference>
<dbReference type="EMBL" id="AFYH01193694">
    <property type="status" value="NOT_ANNOTATED_CDS"/>
    <property type="molecule type" value="Genomic_DNA"/>
</dbReference>
<keyword evidence="12" id="KW-1185">Reference proteome</keyword>
<comment type="subcellular location">
    <subcellularLocation>
        <location evidence="1">Membrane</location>
        <topology evidence="1">Multi-pass membrane protein</topology>
    </subcellularLocation>
</comment>
<feature type="transmembrane region" description="Helical" evidence="9">
    <location>
        <begin position="133"/>
        <end position="159"/>
    </location>
</feature>
<feature type="transmembrane region" description="Helical" evidence="9">
    <location>
        <begin position="223"/>
        <end position="250"/>
    </location>
</feature>
<dbReference type="HOGENOM" id="CLU_009579_8_2_1"/>
<evidence type="ECO:0000259" key="10">
    <source>
        <dbReference type="PROSITE" id="PS50262"/>
    </source>
</evidence>
<dbReference type="OMA" id="ACKINLF"/>
<evidence type="ECO:0000256" key="1">
    <source>
        <dbReference type="ARBA" id="ARBA00004141"/>
    </source>
</evidence>
<dbReference type="InterPro" id="IPR017452">
    <property type="entry name" value="GPCR_Rhodpsn_7TM"/>
</dbReference>
<keyword evidence="3 9" id="KW-1133">Transmembrane helix</keyword>
<reference evidence="11" key="3">
    <citation type="submission" date="2025-09" db="UniProtKB">
        <authorList>
            <consortium name="Ensembl"/>
        </authorList>
    </citation>
    <scope>IDENTIFICATION</scope>
</reference>
<organism evidence="11 12">
    <name type="scientific">Latimeria chalumnae</name>
    <name type="common">Coelacanth</name>
    <dbReference type="NCBI Taxonomy" id="7897"/>
    <lineage>
        <taxon>Eukaryota</taxon>
        <taxon>Metazoa</taxon>
        <taxon>Chordata</taxon>
        <taxon>Craniata</taxon>
        <taxon>Vertebrata</taxon>
        <taxon>Euteleostomi</taxon>
        <taxon>Coelacanthiformes</taxon>
        <taxon>Coelacanthidae</taxon>
        <taxon>Latimeria</taxon>
    </lineage>
</organism>
<evidence type="ECO:0000313" key="11">
    <source>
        <dbReference type="Ensembl" id="ENSLACP00000011231.1"/>
    </source>
</evidence>
<evidence type="ECO:0000256" key="2">
    <source>
        <dbReference type="ARBA" id="ARBA00022692"/>
    </source>
</evidence>
<dbReference type="STRING" id="7897.ENSLACP00000011231"/>
<dbReference type="PANTHER" id="PTHR46048:SF10">
    <property type="entry name" value="HYDROXYCARBOXYLIC ACID RECEPTOR 1-4-RELATED"/>
    <property type="match status" value="1"/>
</dbReference>
<keyword evidence="2 8" id="KW-0812">Transmembrane</keyword>
<reference evidence="11" key="2">
    <citation type="submission" date="2025-08" db="UniProtKB">
        <authorList>
            <consortium name="Ensembl"/>
        </authorList>
    </citation>
    <scope>IDENTIFICATION</scope>
</reference>
<dbReference type="InterPro" id="IPR051893">
    <property type="entry name" value="HCARs"/>
</dbReference>
<dbReference type="GO" id="GO:0005886">
    <property type="term" value="C:plasma membrane"/>
    <property type="evidence" value="ECO:0007669"/>
    <property type="project" value="TreeGrafter"/>
</dbReference>
<dbReference type="InParanoid" id="H3ANL0"/>
<feature type="transmembrane region" description="Helical" evidence="9">
    <location>
        <begin position="179"/>
        <end position="202"/>
    </location>
</feature>
<evidence type="ECO:0000256" key="7">
    <source>
        <dbReference type="ARBA" id="ARBA00023224"/>
    </source>
</evidence>
<sequence>MSSNNTYCFSVHHIATDILLPTVIVEFILGLTGNSIALWIFCFHLKTWKPSTVYLLNLVAADFLLITSLPFRLDYSMRNEDWIFGDVLCRFSLFMLSMNRTASVCFLSVITIDRYFKVVHPHHKINKISVVSAAKIACLIWILIFSSSSFLLSSSYLMSHKNKILCRSFNSHKTFSISAVWHMVVFVTEFFLPLGIILFCTLRIIWKLKRRRLCKNVKIKRTVNVMIIIVVAFIICFSPSILAGFAVLIIKTWMRGNCVPFQIATQIFSTTILFTYLNSVLDPILYCFMSPSFKSIYKKVISFICLCGKKVDENSDSEFRGTISITYSESRRTISITQSNKRTELNE</sequence>
<dbReference type="Gene3D" id="1.20.1070.10">
    <property type="entry name" value="Rhodopsin 7-helix transmembrane proteins"/>
    <property type="match status" value="1"/>
</dbReference>
<dbReference type="PRINTS" id="PR00237">
    <property type="entry name" value="GPCRRHODOPSN"/>
</dbReference>
<keyword evidence="6 8" id="KW-0675">Receptor</keyword>
<comment type="similarity">
    <text evidence="8">Belongs to the G-protein coupled receptor 1 family.</text>
</comment>
<dbReference type="GO" id="GO:0004930">
    <property type="term" value="F:G protein-coupled receptor activity"/>
    <property type="evidence" value="ECO:0007669"/>
    <property type="project" value="UniProtKB-KW"/>
</dbReference>
<dbReference type="PANTHER" id="PTHR46048">
    <property type="entry name" value="HYDROXYCARBOXYLIC ACID RECEPTOR 2"/>
    <property type="match status" value="1"/>
</dbReference>
<proteinExistence type="inferred from homology"/>